<dbReference type="InterPro" id="IPR010290">
    <property type="entry name" value="TM_effector"/>
</dbReference>
<dbReference type="AlphaFoldDB" id="A0A2T2Y9I4"/>
<keyword evidence="6 7" id="KW-0472">Membrane</keyword>
<keyword evidence="5 7" id="KW-1133">Transmembrane helix</keyword>
<dbReference type="OrthoDB" id="9775268at2"/>
<evidence type="ECO:0000256" key="7">
    <source>
        <dbReference type="SAM" id="Phobius"/>
    </source>
</evidence>
<dbReference type="Pfam" id="PF05977">
    <property type="entry name" value="MFS_3"/>
    <property type="match status" value="1"/>
</dbReference>
<gene>
    <name evidence="9" type="ORF">AHMF7605_00805</name>
</gene>
<dbReference type="InterPro" id="IPR020846">
    <property type="entry name" value="MFS_dom"/>
</dbReference>
<comment type="caution">
    <text evidence="9">The sequence shown here is derived from an EMBL/GenBank/DDBJ whole genome shotgun (WGS) entry which is preliminary data.</text>
</comment>
<evidence type="ECO:0000256" key="3">
    <source>
        <dbReference type="ARBA" id="ARBA00022475"/>
    </source>
</evidence>
<feature type="transmembrane region" description="Helical" evidence="7">
    <location>
        <begin position="385"/>
        <end position="407"/>
    </location>
</feature>
<proteinExistence type="predicted"/>
<evidence type="ECO:0000313" key="10">
    <source>
        <dbReference type="Proteomes" id="UP000240357"/>
    </source>
</evidence>
<feature type="transmembrane region" description="Helical" evidence="7">
    <location>
        <begin position="116"/>
        <end position="133"/>
    </location>
</feature>
<dbReference type="CDD" id="cd06173">
    <property type="entry name" value="MFS_MefA_like"/>
    <property type="match status" value="1"/>
</dbReference>
<feature type="transmembrane region" description="Helical" evidence="7">
    <location>
        <begin position="359"/>
        <end position="379"/>
    </location>
</feature>
<feature type="transmembrane region" description="Helical" evidence="7">
    <location>
        <begin position="27"/>
        <end position="51"/>
    </location>
</feature>
<keyword evidence="10" id="KW-1185">Reference proteome</keyword>
<dbReference type="InterPro" id="IPR036259">
    <property type="entry name" value="MFS_trans_sf"/>
</dbReference>
<feature type="transmembrane region" description="Helical" evidence="7">
    <location>
        <begin position="90"/>
        <end position="110"/>
    </location>
</feature>
<dbReference type="EMBL" id="PYFT01000001">
    <property type="protein sequence ID" value="PSR52163.1"/>
    <property type="molecule type" value="Genomic_DNA"/>
</dbReference>
<evidence type="ECO:0000256" key="1">
    <source>
        <dbReference type="ARBA" id="ARBA00004651"/>
    </source>
</evidence>
<sequence>MDATAEKKNKVTLSEMFRALQYRNYRIFFMGQGVSLVGTWMQQVAMSWLVYRLTNSVLLLGVLGFAGQVPAFLLGPFAGVLSDKFNKHRILIITQSLAMVQATILAVLVLTDTVTIYWIVGLSIFLGMVNAFDTPTRQSFVINLINKREDVSNAIALNSSLFNVARLAGPSIAGLVIAAVGEGLCFAFNAFSYVAVLFSLLTIKVVSKPTSTNKDTRVWESLREGFRYVVGFPPIRAILMQIGLISLFGMPFSVLMPVFARDILHGGANTLGYLMGASGIGALTGALYLAKRPSVLGLGKVIITATLMLAFGLICFSFTRHIGLSLVFISITGFGMIVQMAANNTILQTIVEDDKRGRVMSFYSMAFLGMAPFGSLLAGTVANHIGVPNTLLICGCLCGLIVIPFAIQLPKMRQLVRPIYQQLGILPQVATGVQTASNLTMAPENR</sequence>
<evidence type="ECO:0000259" key="8">
    <source>
        <dbReference type="PROSITE" id="PS50850"/>
    </source>
</evidence>
<comment type="subcellular location">
    <subcellularLocation>
        <location evidence="1">Cell membrane</location>
        <topology evidence="1">Multi-pass membrane protein</topology>
    </subcellularLocation>
</comment>
<evidence type="ECO:0000256" key="6">
    <source>
        <dbReference type="ARBA" id="ARBA00023136"/>
    </source>
</evidence>
<feature type="transmembrane region" description="Helical" evidence="7">
    <location>
        <begin position="325"/>
        <end position="347"/>
    </location>
</feature>
<feature type="transmembrane region" description="Helical" evidence="7">
    <location>
        <begin position="154"/>
        <end position="180"/>
    </location>
</feature>
<feature type="transmembrane region" description="Helical" evidence="7">
    <location>
        <begin position="228"/>
        <end position="250"/>
    </location>
</feature>
<protein>
    <submittedName>
        <fullName evidence="9">MFS transporter</fullName>
    </submittedName>
</protein>
<dbReference type="GO" id="GO:0005886">
    <property type="term" value="C:plasma membrane"/>
    <property type="evidence" value="ECO:0007669"/>
    <property type="project" value="UniProtKB-SubCell"/>
</dbReference>
<reference evidence="9 10" key="1">
    <citation type="submission" date="2018-03" db="EMBL/GenBank/DDBJ databases">
        <title>Adhaeribacter sp. HMF7605 Genome sequencing and assembly.</title>
        <authorList>
            <person name="Kang H."/>
            <person name="Kang J."/>
            <person name="Cha I."/>
            <person name="Kim H."/>
            <person name="Joh K."/>
        </authorList>
    </citation>
    <scope>NUCLEOTIDE SEQUENCE [LARGE SCALE GENOMIC DNA]</scope>
    <source>
        <strain evidence="9 10">HMF7605</strain>
    </source>
</reference>
<name>A0A2T2Y9I4_9BACT</name>
<evidence type="ECO:0000256" key="4">
    <source>
        <dbReference type="ARBA" id="ARBA00022692"/>
    </source>
</evidence>
<dbReference type="PANTHER" id="PTHR23513:SF11">
    <property type="entry name" value="STAPHYLOFERRIN A TRANSPORTER"/>
    <property type="match status" value="1"/>
</dbReference>
<dbReference type="Proteomes" id="UP000240357">
    <property type="component" value="Unassembled WGS sequence"/>
</dbReference>
<dbReference type="Gene3D" id="1.20.1250.20">
    <property type="entry name" value="MFS general substrate transporter like domains"/>
    <property type="match status" value="1"/>
</dbReference>
<dbReference type="SUPFAM" id="SSF103473">
    <property type="entry name" value="MFS general substrate transporter"/>
    <property type="match status" value="1"/>
</dbReference>
<feature type="transmembrane region" description="Helical" evidence="7">
    <location>
        <begin position="270"/>
        <end position="289"/>
    </location>
</feature>
<keyword evidence="4 7" id="KW-0812">Transmembrane</keyword>
<keyword evidence="2" id="KW-0813">Transport</keyword>
<dbReference type="PANTHER" id="PTHR23513">
    <property type="entry name" value="INTEGRAL MEMBRANE EFFLUX PROTEIN-RELATED"/>
    <property type="match status" value="1"/>
</dbReference>
<organism evidence="9 10">
    <name type="scientific">Adhaeribacter arboris</name>
    <dbReference type="NCBI Taxonomy" id="2072846"/>
    <lineage>
        <taxon>Bacteria</taxon>
        <taxon>Pseudomonadati</taxon>
        <taxon>Bacteroidota</taxon>
        <taxon>Cytophagia</taxon>
        <taxon>Cytophagales</taxon>
        <taxon>Hymenobacteraceae</taxon>
        <taxon>Adhaeribacter</taxon>
    </lineage>
</organism>
<feature type="transmembrane region" description="Helical" evidence="7">
    <location>
        <begin position="57"/>
        <end position="78"/>
    </location>
</feature>
<keyword evidence="3" id="KW-1003">Cell membrane</keyword>
<evidence type="ECO:0000313" key="9">
    <source>
        <dbReference type="EMBL" id="PSR52163.1"/>
    </source>
</evidence>
<dbReference type="GO" id="GO:0022857">
    <property type="term" value="F:transmembrane transporter activity"/>
    <property type="evidence" value="ECO:0007669"/>
    <property type="project" value="InterPro"/>
</dbReference>
<feature type="domain" description="Major facilitator superfamily (MFS) profile" evidence="8">
    <location>
        <begin position="229"/>
        <end position="446"/>
    </location>
</feature>
<evidence type="ECO:0000256" key="2">
    <source>
        <dbReference type="ARBA" id="ARBA00022448"/>
    </source>
</evidence>
<dbReference type="RefSeq" id="WP_106925520.1">
    <property type="nucleotide sequence ID" value="NZ_PYFT01000001.1"/>
</dbReference>
<accession>A0A2T2Y9I4</accession>
<evidence type="ECO:0000256" key="5">
    <source>
        <dbReference type="ARBA" id="ARBA00022989"/>
    </source>
</evidence>
<feature type="transmembrane region" description="Helical" evidence="7">
    <location>
        <begin position="186"/>
        <end position="207"/>
    </location>
</feature>
<feature type="transmembrane region" description="Helical" evidence="7">
    <location>
        <begin position="301"/>
        <end position="319"/>
    </location>
</feature>
<dbReference type="PROSITE" id="PS50850">
    <property type="entry name" value="MFS"/>
    <property type="match status" value="1"/>
</dbReference>